<feature type="domain" description="DUF7924" evidence="2">
    <location>
        <begin position="259"/>
        <end position="384"/>
    </location>
</feature>
<evidence type="ECO:0000313" key="4">
    <source>
        <dbReference type="Proteomes" id="UP001251528"/>
    </source>
</evidence>
<proteinExistence type="predicted"/>
<feature type="compositionally biased region" description="Basic residues" evidence="1">
    <location>
        <begin position="514"/>
        <end position="523"/>
    </location>
</feature>
<organism evidence="3 4">
    <name type="scientific">Conoideocrella luteorostrata</name>
    <dbReference type="NCBI Taxonomy" id="1105319"/>
    <lineage>
        <taxon>Eukaryota</taxon>
        <taxon>Fungi</taxon>
        <taxon>Dikarya</taxon>
        <taxon>Ascomycota</taxon>
        <taxon>Pezizomycotina</taxon>
        <taxon>Sordariomycetes</taxon>
        <taxon>Hypocreomycetidae</taxon>
        <taxon>Hypocreales</taxon>
        <taxon>Clavicipitaceae</taxon>
        <taxon>Conoideocrella</taxon>
    </lineage>
</organism>
<dbReference type="Proteomes" id="UP001251528">
    <property type="component" value="Unassembled WGS sequence"/>
</dbReference>
<dbReference type="AlphaFoldDB" id="A0AAJ0CQN0"/>
<feature type="compositionally biased region" description="Low complexity" evidence="1">
    <location>
        <begin position="86"/>
        <end position="97"/>
    </location>
</feature>
<dbReference type="InterPro" id="IPR057684">
    <property type="entry name" value="DUF7924"/>
</dbReference>
<feature type="region of interest" description="Disordered" evidence="1">
    <location>
        <begin position="1"/>
        <end position="29"/>
    </location>
</feature>
<feature type="compositionally biased region" description="Basic residues" evidence="1">
    <location>
        <begin position="1"/>
        <end position="10"/>
    </location>
</feature>
<feature type="compositionally biased region" description="Basic and acidic residues" evidence="1">
    <location>
        <begin position="11"/>
        <end position="29"/>
    </location>
</feature>
<dbReference type="Pfam" id="PF25545">
    <property type="entry name" value="DUF7924"/>
    <property type="match status" value="1"/>
</dbReference>
<feature type="compositionally biased region" description="Low complexity" evidence="1">
    <location>
        <begin position="121"/>
        <end position="131"/>
    </location>
</feature>
<protein>
    <recommendedName>
        <fullName evidence="2">DUF7924 domain-containing protein</fullName>
    </recommendedName>
</protein>
<name>A0AAJ0CQN0_9HYPO</name>
<evidence type="ECO:0000256" key="1">
    <source>
        <dbReference type="SAM" id="MobiDB-lite"/>
    </source>
</evidence>
<comment type="caution">
    <text evidence="3">The sequence shown here is derived from an EMBL/GenBank/DDBJ whole genome shotgun (WGS) entry which is preliminary data.</text>
</comment>
<accession>A0AAJ0CQN0</accession>
<evidence type="ECO:0000313" key="3">
    <source>
        <dbReference type="EMBL" id="KAK2600327.1"/>
    </source>
</evidence>
<feature type="compositionally biased region" description="Low complexity" evidence="1">
    <location>
        <begin position="139"/>
        <end position="151"/>
    </location>
</feature>
<gene>
    <name evidence="3" type="ORF">QQS21_004968</name>
</gene>
<dbReference type="EMBL" id="JASWJB010000077">
    <property type="protein sequence ID" value="KAK2600327.1"/>
    <property type="molecule type" value="Genomic_DNA"/>
</dbReference>
<reference evidence="3" key="1">
    <citation type="submission" date="2023-06" db="EMBL/GenBank/DDBJ databases">
        <title>Conoideocrella luteorostrata (Hypocreales: Clavicipitaceae), a potential biocontrol fungus for elongate hemlock scale in United States Christmas tree production areas.</title>
        <authorList>
            <person name="Barrett H."/>
            <person name="Lovett B."/>
            <person name="Macias A.M."/>
            <person name="Stajich J.E."/>
            <person name="Kasson M.T."/>
        </authorList>
    </citation>
    <scope>NUCLEOTIDE SEQUENCE</scope>
    <source>
        <strain evidence="3">ARSEF 14590</strain>
    </source>
</reference>
<feature type="region of interest" description="Disordered" evidence="1">
    <location>
        <begin position="508"/>
        <end position="542"/>
    </location>
</feature>
<evidence type="ECO:0000259" key="2">
    <source>
        <dbReference type="Pfam" id="PF25545"/>
    </source>
</evidence>
<keyword evidence="4" id="KW-1185">Reference proteome</keyword>
<feature type="region of interest" description="Disordered" evidence="1">
    <location>
        <begin position="67"/>
        <end position="159"/>
    </location>
</feature>
<sequence>MARPQNRKRQRADEPSRGDTEPSTKKIKTRSEIELDAWASWEYPPEFWDRLSNISLSHRALRELNRRTRAPHRHPSPPASPSGLVLSRTTTSPSLSRFARHGGPDLLDLSGYPHPPIDHQSLIAMSASQSSRSRRTRSTDPASTLPTSATTKTKKSTPYNRDFDLHLTEHLVHPVYSSQEPDLGEVMAAMAVPRPSLSPSKFSGDAFRAFRESDARAKDEDDVLANVIPTILGPSHSSHYCSRNTVFANLEPLTDDTIVAAKPDIYYGAYPEQLVRPARNELASHIVPSTMEDKPMAPNFFLEAKGPDGHAAVATRQARYDGAIGSRAMHSLQNYGAEEPEYDGKPYTLSSVYHDGHLKMYAHHVTAPNEEGRPEYHMTQLDTWGMIGNIDSFRRGATALRNARDLAKQHRDNFIQAANARATEEIADHQSRGTTATAIRYGDSPDELAPSPHHYTAEVRREDSPDELALSRPHYLYEGYGSQDASQESAAPGLDPLASFATSFTTSFTSSSSHRTHPKRQRSQRSGPQVDEAPKSRTRRKRVADLAMPATEATRADATEFLWVETYWRNGKLCFKNMRDQEVKTEVNNWLGQILDDGTESFYWQNPKSGRVFWTRVLATKPKKK</sequence>